<reference evidence="1 2" key="1">
    <citation type="submission" date="2019-03" db="EMBL/GenBank/DDBJ databases">
        <title>Genomic Encyclopedia of Type Strains, Phase IV (KMG-IV): sequencing the most valuable type-strain genomes for metagenomic binning, comparative biology and taxonomic classification.</title>
        <authorList>
            <person name="Goeker M."/>
        </authorList>
    </citation>
    <scope>NUCLEOTIDE SEQUENCE [LARGE SCALE GENOMIC DNA]</scope>
    <source>
        <strain evidence="1 2">DSM 45765</strain>
    </source>
</reference>
<dbReference type="RefSeq" id="WP_132876496.1">
    <property type="nucleotide sequence ID" value="NZ_SLXQ01000002.1"/>
</dbReference>
<dbReference type="AlphaFoldDB" id="A0A4R2R6B7"/>
<protein>
    <recommendedName>
        <fullName evidence="3">Hydantoinase/oxoprolinase-like protein</fullName>
    </recommendedName>
</protein>
<evidence type="ECO:0000313" key="2">
    <source>
        <dbReference type="Proteomes" id="UP000294911"/>
    </source>
</evidence>
<sequence>MDHRWPAGSRIGVGMHRDSVTAALVAEGSQLGRNDLPLDSTWQELEGRLAIQLRQLGSRARTPVESVAWELSDLLTPLAEASPVAALRMLPRAPVSDALAGQPSPLLHTLVGHRANVRGGHDLFGFELAPPDVTGAVAVARAAAEAGYPALAITASGAMGCPEHEQLAAEAILDAVPGLRLCLSHEVGGLGVLQREAAAVLTLALQPRIGELIGACERATASGAPAATAWFVAGDGGRLSAERLRTFPASALGSGGAAALLGAAVLAEQPDASVVLADGDSYGLGYVRSGLPYASSDVMEVDRMRLAIPQAVISPVAVPDVGQAGVLADGTGPALVVGLRSDDIAAARSFSERSTSETRLVCDADVVAVGSAVTEPSAWLDLVVTADNPEELERVRGTLADRACTLLASSGARPGTERIVSSTVSPLSFLRSGSYRVVLRASGSIGGAP</sequence>
<keyword evidence="2" id="KW-1185">Reference proteome</keyword>
<proteinExistence type="predicted"/>
<name>A0A4R2R6B7_9PSEU</name>
<evidence type="ECO:0000313" key="1">
    <source>
        <dbReference type="EMBL" id="TCP55131.1"/>
    </source>
</evidence>
<organism evidence="1 2">
    <name type="scientific">Tamaricihabitans halophyticus</name>
    <dbReference type="NCBI Taxonomy" id="1262583"/>
    <lineage>
        <taxon>Bacteria</taxon>
        <taxon>Bacillati</taxon>
        <taxon>Actinomycetota</taxon>
        <taxon>Actinomycetes</taxon>
        <taxon>Pseudonocardiales</taxon>
        <taxon>Pseudonocardiaceae</taxon>
        <taxon>Tamaricihabitans</taxon>
    </lineage>
</organism>
<dbReference type="Proteomes" id="UP000294911">
    <property type="component" value="Unassembled WGS sequence"/>
</dbReference>
<dbReference type="EMBL" id="SLXQ01000002">
    <property type="protein sequence ID" value="TCP55131.1"/>
    <property type="molecule type" value="Genomic_DNA"/>
</dbReference>
<gene>
    <name evidence="1" type="ORF">EV191_102343</name>
</gene>
<comment type="caution">
    <text evidence="1">The sequence shown here is derived from an EMBL/GenBank/DDBJ whole genome shotgun (WGS) entry which is preliminary data.</text>
</comment>
<evidence type="ECO:0008006" key="3">
    <source>
        <dbReference type="Google" id="ProtNLM"/>
    </source>
</evidence>
<dbReference type="OrthoDB" id="9768323at2"/>
<accession>A0A4R2R6B7</accession>